<accession>A0A843TTY5</accession>
<organism evidence="1 2">
    <name type="scientific">Colocasia esculenta</name>
    <name type="common">Wild taro</name>
    <name type="synonym">Arum esculentum</name>
    <dbReference type="NCBI Taxonomy" id="4460"/>
    <lineage>
        <taxon>Eukaryota</taxon>
        <taxon>Viridiplantae</taxon>
        <taxon>Streptophyta</taxon>
        <taxon>Embryophyta</taxon>
        <taxon>Tracheophyta</taxon>
        <taxon>Spermatophyta</taxon>
        <taxon>Magnoliopsida</taxon>
        <taxon>Liliopsida</taxon>
        <taxon>Araceae</taxon>
        <taxon>Aroideae</taxon>
        <taxon>Colocasieae</taxon>
        <taxon>Colocasia</taxon>
    </lineage>
</organism>
<dbReference type="AlphaFoldDB" id="A0A843TTY5"/>
<evidence type="ECO:0000313" key="1">
    <source>
        <dbReference type="EMBL" id="MQL73387.1"/>
    </source>
</evidence>
<evidence type="ECO:0000313" key="2">
    <source>
        <dbReference type="Proteomes" id="UP000652761"/>
    </source>
</evidence>
<sequence>MKLVKQGAEELMGWALCAVLALVCWSGGSDEMVKLGFAGEGGRALMWPDRAGAAEARAQEMQISMGGRISIWRMEMGVLHLADGMLGPGAMHASSQVEAAGALVVADLAHDGARPGLGPSERPIELSYAGNPGAEGMTRCRGRRREPYIKTRGPLLHGWSVEQSIISSGSVILGDLGSSDFRLLGYWEVRLLRGKLKSRWDGPYTVVKAYDNGVVIILDQKTGYSFTVNGQRSSGNFRRQSSGAELMRWAIPAEA</sequence>
<gene>
    <name evidence="1" type="ORF">Taro_005741</name>
</gene>
<dbReference type="OrthoDB" id="670199at2759"/>
<dbReference type="EMBL" id="NMUH01000164">
    <property type="protein sequence ID" value="MQL73387.1"/>
    <property type="molecule type" value="Genomic_DNA"/>
</dbReference>
<proteinExistence type="predicted"/>
<comment type="caution">
    <text evidence="1">The sequence shown here is derived from an EMBL/GenBank/DDBJ whole genome shotgun (WGS) entry which is preliminary data.</text>
</comment>
<keyword evidence="2" id="KW-1185">Reference proteome</keyword>
<reference evidence="1" key="1">
    <citation type="submission" date="2017-07" db="EMBL/GenBank/DDBJ databases">
        <title>Taro Niue Genome Assembly and Annotation.</title>
        <authorList>
            <person name="Atibalentja N."/>
            <person name="Keating K."/>
            <person name="Fields C.J."/>
        </authorList>
    </citation>
    <scope>NUCLEOTIDE SEQUENCE</scope>
    <source>
        <strain evidence="1">Niue_2</strain>
        <tissue evidence="1">Leaf</tissue>
    </source>
</reference>
<dbReference type="Proteomes" id="UP000652761">
    <property type="component" value="Unassembled WGS sequence"/>
</dbReference>
<name>A0A843TTY5_COLES</name>
<protein>
    <submittedName>
        <fullName evidence="1">Uncharacterized protein</fullName>
    </submittedName>
</protein>